<name>A0A225VM01_9STRA</name>
<protein>
    <submittedName>
        <fullName evidence="1">Uncharacterized protein</fullName>
    </submittedName>
</protein>
<organism evidence="1 2">
    <name type="scientific">Phytophthora megakarya</name>
    <dbReference type="NCBI Taxonomy" id="4795"/>
    <lineage>
        <taxon>Eukaryota</taxon>
        <taxon>Sar</taxon>
        <taxon>Stramenopiles</taxon>
        <taxon>Oomycota</taxon>
        <taxon>Peronosporomycetes</taxon>
        <taxon>Peronosporales</taxon>
        <taxon>Peronosporaceae</taxon>
        <taxon>Phytophthora</taxon>
    </lineage>
</organism>
<proteinExistence type="predicted"/>
<dbReference type="AlphaFoldDB" id="A0A225VM01"/>
<accession>A0A225VM01</accession>
<dbReference type="Proteomes" id="UP000198211">
    <property type="component" value="Unassembled WGS sequence"/>
</dbReference>
<gene>
    <name evidence="1" type="ORF">PHMEG_00021286</name>
</gene>
<dbReference type="EMBL" id="NBNE01003953">
    <property type="protein sequence ID" value="OWZ06453.1"/>
    <property type="molecule type" value="Genomic_DNA"/>
</dbReference>
<keyword evidence="2" id="KW-1185">Reference proteome</keyword>
<sequence>MLLSSNGFWERCVEKLRHRCTPTGDTFRKVVATVKGCVKHAEKPVYLRVKEPVADVTDADVMEAVQARCCTLKNEFVPDVTSLFL</sequence>
<evidence type="ECO:0000313" key="1">
    <source>
        <dbReference type="EMBL" id="OWZ06453.1"/>
    </source>
</evidence>
<comment type="caution">
    <text evidence="1">The sequence shown here is derived from an EMBL/GenBank/DDBJ whole genome shotgun (WGS) entry which is preliminary data.</text>
</comment>
<reference evidence="2" key="1">
    <citation type="submission" date="2017-03" db="EMBL/GenBank/DDBJ databases">
        <title>Phytopthora megakarya and P. palmivora, two closely related causual agents of cacao black pod achieved similar genome size and gene model numbers by different mechanisms.</title>
        <authorList>
            <person name="Ali S."/>
            <person name="Shao J."/>
            <person name="Larry D.J."/>
            <person name="Kronmiller B."/>
            <person name="Shen D."/>
            <person name="Strem M.D."/>
            <person name="Melnick R.L."/>
            <person name="Guiltinan M.J."/>
            <person name="Tyler B.M."/>
            <person name="Meinhardt L.W."/>
            <person name="Bailey B.A."/>
        </authorList>
    </citation>
    <scope>NUCLEOTIDE SEQUENCE [LARGE SCALE GENOMIC DNA]</scope>
    <source>
        <strain evidence="2">zdho120</strain>
    </source>
</reference>
<dbReference type="OrthoDB" id="107193at2759"/>
<evidence type="ECO:0000313" key="2">
    <source>
        <dbReference type="Proteomes" id="UP000198211"/>
    </source>
</evidence>